<reference evidence="1 2" key="1">
    <citation type="journal article" date="2022" name="Nat. Ecol. Evol.">
        <title>A masculinizing supergene underlies an exaggerated male reproductive morph in a spider.</title>
        <authorList>
            <person name="Hendrickx F."/>
            <person name="De Corte Z."/>
            <person name="Sonet G."/>
            <person name="Van Belleghem S.M."/>
            <person name="Kostlbacher S."/>
            <person name="Vangestel C."/>
        </authorList>
    </citation>
    <scope>NUCLEOTIDE SEQUENCE [LARGE SCALE GENOMIC DNA]</scope>
    <source>
        <strain evidence="1">W744_W776</strain>
    </source>
</reference>
<gene>
    <name evidence="1" type="ORF">JTE90_021101</name>
</gene>
<comment type="caution">
    <text evidence="1">The sequence shown here is derived from an EMBL/GenBank/DDBJ whole genome shotgun (WGS) entry which is preliminary data.</text>
</comment>
<name>A0AAV6TWA3_9ARAC</name>
<keyword evidence="2" id="KW-1185">Reference proteome</keyword>
<accession>A0AAV6TWA3</accession>
<dbReference type="Proteomes" id="UP000827092">
    <property type="component" value="Unassembled WGS sequence"/>
</dbReference>
<protein>
    <submittedName>
        <fullName evidence="1">Uncharacterized protein</fullName>
    </submittedName>
</protein>
<organism evidence="1 2">
    <name type="scientific">Oedothorax gibbosus</name>
    <dbReference type="NCBI Taxonomy" id="931172"/>
    <lineage>
        <taxon>Eukaryota</taxon>
        <taxon>Metazoa</taxon>
        <taxon>Ecdysozoa</taxon>
        <taxon>Arthropoda</taxon>
        <taxon>Chelicerata</taxon>
        <taxon>Arachnida</taxon>
        <taxon>Araneae</taxon>
        <taxon>Araneomorphae</taxon>
        <taxon>Entelegynae</taxon>
        <taxon>Araneoidea</taxon>
        <taxon>Linyphiidae</taxon>
        <taxon>Erigoninae</taxon>
        <taxon>Oedothorax</taxon>
    </lineage>
</organism>
<dbReference type="AlphaFoldDB" id="A0AAV6TWA3"/>
<evidence type="ECO:0000313" key="2">
    <source>
        <dbReference type="Proteomes" id="UP000827092"/>
    </source>
</evidence>
<sequence length="67" mass="7597">MRTNESADSKSEEESLPTDIIQSVKPIIPTQKMGGCNIFSLTEVLKLNTMHPTLYLNNQIKYPWSTL</sequence>
<proteinExistence type="predicted"/>
<dbReference type="EMBL" id="JAFNEN010000920">
    <property type="protein sequence ID" value="KAG8176048.1"/>
    <property type="molecule type" value="Genomic_DNA"/>
</dbReference>
<evidence type="ECO:0000313" key="1">
    <source>
        <dbReference type="EMBL" id="KAG8176048.1"/>
    </source>
</evidence>